<evidence type="ECO:0000313" key="2">
    <source>
        <dbReference type="Proteomes" id="UP001302059"/>
    </source>
</evidence>
<organism evidence="1 2">
    <name type="scientific">Deinococcus rhizophilus</name>
    <dbReference type="NCBI Taxonomy" id="3049544"/>
    <lineage>
        <taxon>Bacteria</taxon>
        <taxon>Thermotogati</taxon>
        <taxon>Deinococcota</taxon>
        <taxon>Deinococci</taxon>
        <taxon>Deinococcales</taxon>
        <taxon>Deinococcaceae</taxon>
        <taxon>Deinococcus</taxon>
    </lineage>
</organism>
<comment type="caution">
    <text evidence="1">The sequence shown here is derived from an EMBL/GenBank/DDBJ whole genome shotgun (WGS) entry which is preliminary data.</text>
</comment>
<feature type="non-terminal residue" evidence="1">
    <location>
        <position position="1"/>
    </location>
</feature>
<dbReference type="EMBL" id="JASNGB010000256">
    <property type="protein sequence ID" value="MDL2345674.1"/>
    <property type="molecule type" value="Genomic_DNA"/>
</dbReference>
<dbReference type="SUPFAM" id="SSF51395">
    <property type="entry name" value="FMN-linked oxidoreductases"/>
    <property type="match status" value="1"/>
</dbReference>
<keyword evidence="2" id="KW-1185">Reference proteome</keyword>
<dbReference type="InterPro" id="IPR013785">
    <property type="entry name" value="Aldolase_TIM"/>
</dbReference>
<proteinExistence type="predicted"/>
<evidence type="ECO:0000313" key="1">
    <source>
        <dbReference type="EMBL" id="MDL2345674.1"/>
    </source>
</evidence>
<name>A0ABT7JKV2_9DEIO</name>
<dbReference type="Gene3D" id="3.20.20.70">
    <property type="entry name" value="Aldolase class I"/>
    <property type="match status" value="1"/>
</dbReference>
<gene>
    <name evidence="1" type="ORF">QOL99_16185</name>
</gene>
<reference evidence="1 2" key="1">
    <citation type="submission" date="2023-05" db="EMBL/GenBank/DDBJ databases">
        <authorList>
            <person name="Gao F."/>
        </authorList>
    </citation>
    <scope>NUCLEOTIDE SEQUENCE [LARGE SCALE GENOMIC DNA]</scope>
    <source>
        <strain evidence="1 2">MIMF12</strain>
    </source>
</reference>
<protein>
    <submittedName>
        <fullName evidence="1">Type 2 isopentenyl-diphosphate Delta-isomerase</fullName>
    </submittedName>
</protein>
<dbReference type="Proteomes" id="UP001302059">
    <property type="component" value="Unassembled WGS sequence"/>
</dbReference>
<sequence>DAARALALGAQVVAVARPLLEPALESAEAAEAWLAGFVHELRVALFVGGYASVEAARGAAAPLD</sequence>
<accession>A0ABT7JKV2</accession>